<reference evidence="1" key="1">
    <citation type="journal article" date="2020" name="mSystems">
        <title>Genome- and Community-Level Interaction Insights into Carbon Utilization and Element Cycling Functions of Hydrothermarchaeota in Hydrothermal Sediment.</title>
        <authorList>
            <person name="Zhou Z."/>
            <person name="Liu Y."/>
            <person name="Xu W."/>
            <person name="Pan J."/>
            <person name="Luo Z.H."/>
            <person name="Li M."/>
        </authorList>
    </citation>
    <scope>NUCLEOTIDE SEQUENCE [LARGE SCALE GENOMIC DNA]</scope>
    <source>
        <strain evidence="1">SpSt-587</strain>
    </source>
</reference>
<dbReference type="InterPro" id="IPR036661">
    <property type="entry name" value="Luciferase-like_sf"/>
</dbReference>
<evidence type="ECO:0000313" key="1">
    <source>
        <dbReference type="EMBL" id="HGT83220.1"/>
    </source>
</evidence>
<accession>A0A7J3M496</accession>
<organism evidence="1">
    <name type="scientific">Archaeoglobus fulgidus</name>
    <dbReference type="NCBI Taxonomy" id="2234"/>
    <lineage>
        <taxon>Archaea</taxon>
        <taxon>Methanobacteriati</taxon>
        <taxon>Methanobacteriota</taxon>
        <taxon>Archaeoglobi</taxon>
        <taxon>Archaeoglobales</taxon>
        <taxon>Archaeoglobaceae</taxon>
        <taxon>Archaeoglobus</taxon>
    </lineage>
</organism>
<comment type="caution">
    <text evidence="1">The sequence shown here is derived from an EMBL/GenBank/DDBJ whole genome shotgun (WGS) entry which is preliminary data.</text>
</comment>
<protein>
    <recommendedName>
        <fullName evidence="2">LLM class flavin-dependent oxidoreductase</fullName>
    </recommendedName>
</protein>
<gene>
    <name evidence="1" type="ORF">ENT52_05785</name>
</gene>
<evidence type="ECO:0008006" key="2">
    <source>
        <dbReference type="Google" id="ProtNLM"/>
    </source>
</evidence>
<dbReference type="Gene3D" id="3.20.20.30">
    <property type="entry name" value="Luciferase-like domain"/>
    <property type="match status" value="1"/>
</dbReference>
<dbReference type="AlphaFoldDB" id="A0A7J3M496"/>
<name>A0A7J3M496_ARCFL</name>
<sequence length="59" mass="6642">MSEEILADFFLVGNVEEVISKIEEFSKAGVKHLMIINVGPDPKFVNRVYAEKIIPVFSC</sequence>
<proteinExistence type="predicted"/>
<dbReference type="EMBL" id="DSYZ01000109">
    <property type="protein sequence ID" value="HGT83220.1"/>
    <property type="molecule type" value="Genomic_DNA"/>
</dbReference>
<dbReference type="SUPFAM" id="SSF51679">
    <property type="entry name" value="Bacterial luciferase-like"/>
    <property type="match status" value="1"/>
</dbReference>
<dbReference type="GO" id="GO:0016705">
    <property type="term" value="F:oxidoreductase activity, acting on paired donors, with incorporation or reduction of molecular oxygen"/>
    <property type="evidence" value="ECO:0007669"/>
    <property type="project" value="InterPro"/>
</dbReference>